<dbReference type="CDD" id="cd17580">
    <property type="entry name" value="REC_2_DhkD-like"/>
    <property type="match status" value="1"/>
</dbReference>
<dbReference type="CDD" id="cd00130">
    <property type="entry name" value="PAS"/>
    <property type="match status" value="1"/>
</dbReference>
<evidence type="ECO:0000256" key="3">
    <source>
        <dbReference type="ARBA" id="ARBA00022553"/>
    </source>
</evidence>
<dbReference type="Pfam" id="PF00072">
    <property type="entry name" value="Response_reg"/>
    <property type="match status" value="1"/>
</dbReference>
<dbReference type="Gene3D" id="3.40.50.2300">
    <property type="match status" value="1"/>
</dbReference>
<dbReference type="GO" id="GO:0000155">
    <property type="term" value="F:phosphorelay sensor kinase activity"/>
    <property type="evidence" value="ECO:0007669"/>
    <property type="project" value="InterPro"/>
</dbReference>
<dbReference type="InterPro" id="IPR011006">
    <property type="entry name" value="CheY-like_superfamily"/>
</dbReference>
<dbReference type="SUPFAM" id="SSF47384">
    <property type="entry name" value="Homodimeric domain of signal transducing histidine kinase"/>
    <property type="match status" value="1"/>
</dbReference>
<dbReference type="EC" id="2.7.13.3" evidence="2"/>
<dbReference type="InterPro" id="IPR036097">
    <property type="entry name" value="HisK_dim/P_sf"/>
</dbReference>
<feature type="domain" description="Histidine kinase" evidence="8">
    <location>
        <begin position="215"/>
        <end position="433"/>
    </location>
</feature>
<dbReference type="InterPro" id="IPR001789">
    <property type="entry name" value="Sig_transdc_resp-reg_receiver"/>
</dbReference>
<dbReference type="RefSeq" id="WP_136927207.1">
    <property type="nucleotide sequence ID" value="NZ_SSMQ01000002.1"/>
</dbReference>
<dbReference type="SMART" id="SM00448">
    <property type="entry name" value="REC"/>
    <property type="match status" value="1"/>
</dbReference>
<dbReference type="Gene3D" id="3.30.450.20">
    <property type="entry name" value="PAS domain"/>
    <property type="match status" value="1"/>
</dbReference>
<evidence type="ECO:0000256" key="6">
    <source>
        <dbReference type="PROSITE-ProRule" id="PRU00169"/>
    </source>
</evidence>
<dbReference type="Proteomes" id="UP000309215">
    <property type="component" value="Unassembled WGS sequence"/>
</dbReference>
<organism evidence="10 11">
    <name type="scientific">Polyangium fumosum</name>
    <dbReference type="NCBI Taxonomy" id="889272"/>
    <lineage>
        <taxon>Bacteria</taxon>
        <taxon>Pseudomonadati</taxon>
        <taxon>Myxococcota</taxon>
        <taxon>Polyangia</taxon>
        <taxon>Polyangiales</taxon>
        <taxon>Polyangiaceae</taxon>
        <taxon>Polyangium</taxon>
    </lineage>
</organism>
<dbReference type="AlphaFoldDB" id="A0A4U1JJ50"/>
<dbReference type="CDD" id="cd00075">
    <property type="entry name" value="HATPase"/>
    <property type="match status" value="1"/>
</dbReference>
<dbReference type="InterPro" id="IPR036890">
    <property type="entry name" value="HATPase_C_sf"/>
</dbReference>
<comment type="caution">
    <text evidence="10">The sequence shown here is derived from an EMBL/GenBank/DDBJ whole genome shotgun (WGS) entry which is preliminary data.</text>
</comment>
<dbReference type="FunFam" id="3.30.565.10:FF:000006">
    <property type="entry name" value="Sensor histidine kinase WalK"/>
    <property type="match status" value="1"/>
</dbReference>
<dbReference type="EMBL" id="SSMQ01000002">
    <property type="protein sequence ID" value="TKD12570.1"/>
    <property type="molecule type" value="Genomic_DNA"/>
</dbReference>
<dbReference type="SMART" id="SM00387">
    <property type="entry name" value="HATPase_c"/>
    <property type="match status" value="1"/>
</dbReference>
<dbReference type="Pfam" id="PF13426">
    <property type="entry name" value="PAS_9"/>
    <property type="match status" value="1"/>
</dbReference>
<dbReference type="SMART" id="SM00388">
    <property type="entry name" value="HisKA"/>
    <property type="match status" value="1"/>
</dbReference>
<dbReference type="PANTHER" id="PTHR43547:SF2">
    <property type="entry name" value="HYBRID SIGNAL TRANSDUCTION HISTIDINE KINASE C"/>
    <property type="match status" value="1"/>
</dbReference>
<evidence type="ECO:0000256" key="5">
    <source>
        <dbReference type="ARBA" id="ARBA00022777"/>
    </source>
</evidence>
<dbReference type="InterPro" id="IPR003594">
    <property type="entry name" value="HATPase_dom"/>
</dbReference>
<keyword evidence="5" id="KW-0418">Kinase</keyword>
<evidence type="ECO:0000259" key="8">
    <source>
        <dbReference type="PROSITE" id="PS50109"/>
    </source>
</evidence>
<evidence type="ECO:0000313" key="11">
    <source>
        <dbReference type="Proteomes" id="UP000309215"/>
    </source>
</evidence>
<keyword evidence="11" id="KW-1185">Reference proteome</keyword>
<feature type="domain" description="Response regulatory" evidence="9">
    <location>
        <begin position="453"/>
        <end position="569"/>
    </location>
</feature>
<evidence type="ECO:0000256" key="2">
    <source>
        <dbReference type="ARBA" id="ARBA00012438"/>
    </source>
</evidence>
<dbReference type="InterPro" id="IPR005467">
    <property type="entry name" value="His_kinase_dom"/>
</dbReference>
<dbReference type="InterPro" id="IPR003661">
    <property type="entry name" value="HisK_dim/P_dom"/>
</dbReference>
<keyword evidence="4" id="KW-0808">Transferase</keyword>
<reference evidence="10 11" key="1">
    <citation type="submission" date="2019-04" db="EMBL/GenBank/DDBJ databases">
        <authorList>
            <person name="Li Y."/>
            <person name="Wang J."/>
        </authorList>
    </citation>
    <scope>NUCLEOTIDE SEQUENCE [LARGE SCALE GENOMIC DNA]</scope>
    <source>
        <strain evidence="10 11">DSM 14668</strain>
    </source>
</reference>
<dbReference type="PRINTS" id="PR00344">
    <property type="entry name" value="BCTRLSENSOR"/>
</dbReference>
<gene>
    <name evidence="10" type="ORF">E8A74_02110</name>
</gene>
<proteinExistence type="predicted"/>
<evidence type="ECO:0000256" key="1">
    <source>
        <dbReference type="ARBA" id="ARBA00000085"/>
    </source>
</evidence>
<name>A0A4U1JJ50_9BACT</name>
<dbReference type="CDD" id="cd00082">
    <property type="entry name" value="HisKA"/>
    <property type="match status" value="1"/>
</dbReference>
<keyword evidence="3 6" id="KW-0597">Phosphoprotein</keyword>
<comment type="catalytic activity">
    <reaction evidence="1">
        <text>ATP + protein L-histidine = ADP + protein N-phospho-L-histidine.</text>
        <dbReference type="EC" id="2.7.13.3"/>
    </reaction>
</comment>
<dbReference type="InterPro" id="IPR035965">
    <property type="entry name" value="PAS-like_dom_sf"/>
</dbReference>
<dbReference type="Gene3D" id="3.30.565.10">
    <property type="entry name" value="Histidine kinase-like ATPase, C-terminal domain"/>
    <property type="match status" value="1"/>
</dbReference>
<dbReference type="SUPFAM" id="SSF52172">
    <property type="entry name" value="CheY-like"/>
    <property type="match status" value="1"/>
</dbReference>
<dbReference type="Gene3D" id="1.10.287.130">
    <property type="match status" value="1"/>
</dbReference>
<dbReference type="SUPFAM" id="SSF55874">
    <property type="entry name" value="ATPase domain of HSP90 chaperone/DNA topoisomerase II/histidine kinase"/>
    <property type="match status" value="1"/>
</dbReference>
<dbReference type="InterPro" id="IPR000014">
    <property type="entry name" value="PAS"/>
</dbReference>
<evidence type="ECO:0000313" key="10">
    <source>
        <dbReference type="EMBL" id="TKD12570.1"/>
    </source>
</evidence>
<dbReference type="Pfam" id="PF00512">
    <property type="entry name" value="HisKA"/>
    <property type="match status" value="1"/>
</dbReference>
<dbReference type="SUPFAM" id="SSF55785">
    <property type="entry name" value="PYP-like sensor domain (PAS domain)"/>
    <property type="match status" value="1"/>
</dbReference>
<evidence type="ECO:0000256" key="7">
    <source>
        <dbReference type="SAM" id="Coils"/>
    </source>
</evidence>
<sequence length="576" mass="61112">MTKKDVDASTQPPAPIVAHDLILRVEEAEATLAAIRAGEVDALVVAADGTPQVFVLKGADHAHRTLLESLNEGAMTITGDGTILFANRKLAEMLERPLGKVLGASLSGFVVPEQAAALSALLALAKGGSAKGEVSFMQASGAQLPVMLSIRDAGEEDPTFTGVATDLTPLKAAEAALRQVNDELEARVAARTAELVKANEALREADRRKDEFLSMLGHELRNPLAPILTAAEMIRMSTQGDTRVERFRSVIERQARNLSRLVDDLLDVSRITRGTITLQTMLVDLGTIVRSAMDAARPLIDASGHTLVVSLPAAPVLVQGDPTRLEQVIVNLLNNAAKYTERGGQIALSVEQDKAGVTTTVKDNGIGMPADLLPRVFDLFVQGERTLDRSQGGLGIGLTLVKSLITMHGGSVEARSEGVGKGSEIVVRLPHVRRDGPSAKAPPTEEAPASTQRALVVEDNADAADMLSELLGLWGYDVRAAQSGEEGVTLAATFRPHVVLVDIGLPGMDGFEVARRLRATRPTSKALVIGVSGYGQEADRRKAEEAGIDHQLMKPLDPQVLAGLLTRAKKNGARSP</sequence>
<dbReference type="PANTHER" id="PTHR43547">
    <property type="entry name" value="TWO-COMPONENT HISTIDINE KINASE"/>
    <property type="match status" value="1"/>
</dbReference>
<dbReference type="NCBIfam" id="TIGR00229">
    <property type="entry name" value="sensory_box"/>
    <property type="match status" value="1"/>
</dbReference>
<feature type="coiled-coil region" evidence="7">
    <location>
        <begin position="170"/>
        <end position="201"/>
    </location>
</feature>
<evidence type="ECO:0000256" key="4">
    <source>
        <dbReference type="ARBA" id="ARBA00022679"/>
    </source>
</evidence>
<dbReference type="InterPro" id="IPR004358">
    <property type="entry name" value="Sig_transdc_His_kin-like_C"/>
</dbReference>
<protein>
    <recommendedName>
        <fullName evidence="2">histidine kinase</fullName>
        <ecNumber evidence="2">2.7.13.3</ecNumber>
    </recommendedName>
</protein>
<dbReference type="OrthoDB" id="5378360at2"/>
<dbReference type="PROSITE" id="PS50110">
    <property type="entry name" value="RESPONSE_REGULATORY"/>
    <property type="match status" value="1"/>
</dbReference>
<dbReference type="PROSITE" id="PS50109">
    <property type="entry name" value="HIS_KIN"/>
    <property type="match status" value="1"/>
</dbReference>
<feature type="modified residue" description="4-aspartylphosphate" evidence="6">
    <location>
        <position position="502"/>
    </location>
</feature>
<keyword evidence="7" id="KW-0175">Coiled coil</keyword>
<dbReference type="Pfam" id="PF02518">
    <property type="entry name" value="HATPase_c"/>
    <property type="match status" value="1"/>
</dbReference>
<evidence type="ECO:0000259" key="9">
    <source>
        <dbReference type="PROSITE" id="PS50110"/>
    </source>
</evidence>
<accession>A0A4U1JJ50</accession>
<dbReference type="SMART" id="SM00091">
    <property type="entry name" value="PAS"/>
    <property type="match status" value="1"/>
</dbReference>